<name>A0ABU2SGU9_9ACTN</name>
<proteinExistence type="predicted"/>
<dbReference type="EMBL" id="JAVRFI010000002">
    <property type="protein sequence ID" value="MDT0448206.1"/>
    <property type="molecule type" value="Genomic_DNA"/>
</dbReference>
<feature type="compositionally biased region" description="Basic residues" evidence="1">
    <location>
        <begin position="506"/>
        <end position="520"/>
    </location>
</feature>
<organism evidence="2 3">
    <name type="scientific">Streptomyces hesseae</name>
    <dbReference type="NCBI Taxonomy" id="3075519"/>
    <lineage>
        <taxon>Bacteria</taxon>
        <taxon>Bacillati</taxon>
        <taxon>Actinomycetota</taxon>
        <taxon>Actinomycetes</taxon>
        <taxon>Kitasatosporales</taxon>
        <taxon>Streptomycetaceae</taxon>
        <taxon>Streptomyces</taxon>
    </lineage>
</organism>
<feature type="region of interest" description="Disordered" evidence="1">
    <location>
        <begin position="1"/>
        <end position="37"/>
    </location>
</feature>
<feature type="region of interest" description="Disordered" evidence="1">
    <location>
        <begin position="438"/>
        <end position="545"/>
    </location>
</feature>
<protein>
    <submittedName>
        <fullName evidence="2">Uncharacterized protein</fullName>
    </submittedName>
</protein>
<accession>A0ABU2SGU9</accession>
<comment type="caution">
    <text evidence="2">The sequence shown here is derived from an EMBL/GenBank/DDBJ whole genome shotgun (WGS) entry which is preliminary data.</text>
</comment>
<reference evidence="2" key="1">
    <citation type="submission" date="2024-05" db="EMBL/GenBank/DDBJ databases">
        <title>30 novel species of actinomycetes from the DSMZ collection.</title>
        <authorList>
            <person name="Nouioui I."/>
        </authorList>
    </citation>
    <scope>NUCLEOTIDE SEQUENCE</scope>
    <source>
        <strain evidence="2">DSM 40473</strain>
    </source>
</reference>
<feature type="region of interest" description="Disordered" evidence="1">
    <location>
        <begin position="301"/>
        <end position="348"/>
    </location>
</feature>
<dbReference type="Proteomes" id="UP001180531">
    <property type="component" value="Unassembled WGS sequence"/>
</dbReference>
<feature type="compositionally biased region" description="Basic and acidic residues" evidence="1">
    <location>
        <begin position="534"/>
        <end position="545"/>
    </location>
</feature>
<dbReference type="RefSeq" id="WP_311607878.1">
    <property type="nucleotide sequence ID" value="NZ_JAVRFI010000002.1"/>
</dbReference>
<gene>
    <name evidence="2" type="ORF">RM609_03685</name>
</gene>
<sequence>MRNAQGPHGAAQRGVRPAQPVRGEGRAPALAELGEDGRRLAERAERAGCLVEAEAYVHPAQRQQGVRLAGAVPHHAKPGQGTVEMAGGAAEPAVPYLGPGQHLEDVGERERVTQPLRRLQGRLQDVDGLRLALPAQQGEAQAAQGDDPAVRVAEALHDGGGRLGVLLGEPVHAPVGDGEAAVGTQPGGVVLLAQLVEPFDGRGPSGHRLVHLPPDGQGPGQGALGDRGGDGVAVGGGPVERGLRDPFPLVPPVPQVADVLHRGGESGRLRAVAGCGGELDGRDEAGPFALQPAERVVRRGARGLTGPRPGDVAGPRPDEPVGGGADTGETVVEKPGHRRPPPLRSLLGEGTLGGVGVQQIVRAVAGPPLGVDTGDAYEVRFEEGGEEGVGGTGGHGGGLMAGVRVGDGGRVVAGPVARRAVARAVAGLTVRSRAGGTIGIGPHAESRAGARTGAGAGTRTRTHGGTRTGTPAETVARAHARTRAEARAGLHTGPGTGARAEPRTQAHLKPRATARVKTTRPARCGGRVPIPAGQERHERPGREFR</sequence>
<feature type="compositionally biased region" description="Low complexity" evidence="1">
    <location>
        <begin position="447"/>
        <end position="477"/>
    </location>
</feature>
<evidence type="ECO:0000313" key="2">
    <source>
        <dbReference type="EMBL" id="MDT0448206.1"/>
    </source>
</evidence>
<evidence type="ECO:0000256" key="1">
    <source>
        <dbReference type="SAM" id="MobiDB-lite"/>
    </source>
</evidence>
<keyword evidence="3" id="KW-1185">Reference proteome</keyword>
<evidence type="ECO:0000313" key="3">
    <source>
        <dbReference type="Proteomes" id="UP001180531"/>
    </source>
</evidence>